<comment type="caution">
    <text evidence="1">The sequence shown here is derived from an EMBL/GenBank/DDBJ whole genome shotgun (WGS) entry which is preliminary data.</text>
</comment>
<accession>A0A4Y2JU18</accession>
<reference evidence="1 2" key="1">
    <citation type="journal article" date="2019" name="Sci. Rep.">
        <title>Orb-weaving spider Araneus ventricosus genome elucidates the spidroin gene catalogue.</title>
        <authorList>
            <person name="Kono N."/>
            <person name="Nakamura H."/>
            <person name="Ohtoshi R."/>
            <person name="Moran D.A.P."/>
            <person name="Shinohara A."/>
            <person name="Yoshida Y."/>
            <person name="Fujiwara M."/>
            <person name="Mori M."/>
            <person name="Tomita M."/>
            <person name="Arakawa K."/>
        </authorList>
    </citation>
    <scope>NUCLEOTIDE SEQUENCE [LARGE SCALE GENOMIC DNA]</scope>
</reference>
<protein>
    <submittedName>
        <fullName evidence="1">Uncharacterized protein</fullName>
    </submittedName>
</protein>
<evidence type="ECO:0000313" key="1">
    <source>
        <dbReference type="EMBL" id="GBM92666.1"/>
    </source>
</evidence>
<proteinExistence type="predicted"/>
<name>A0A4Y2JU18_ARAVE</name>
<dbReference type="AlphaFoldDB" id="A0A4Y2JU18"/>
<dbReference type="Proteomes" id="UP000499080">
    <property type="component" value="Unassembled WGS sequence"/>
</dbReference>
<sequence length="98" mass="10642">MTCLFTSFLRVIPCSRTERIHVARGLVGASVVSRVVAVNSSDITGGRSGQAASVHSFAKLRAVGTARLFEFHRPQSTNTNLEAWPSHTPSEQGFSWVI</sequence>
<keyword evidence="2" id="KW-1185">Reference proteome</keyword>
<evidence type="ECO:0000313" key="2">
    <source>
        <dbReference type="Proteomes" id="UP000499080"/>
    </source>
</evidence>
<gene>
    <name evidence="1" type="ORF">AVEN_251400_1</name>
</gene>
<organism evidence="1 2">
    <name type="scientific">Araneus ventricosus</name>
    <name type="common">Orbweaver spider</name>
    <name type="synonym">Epeira ventricosa</name>
    <dbReference type="NCBI Taxonomy" id="182803"/>
    <lineage>
        <taxon>Eukaryota</taxon>
        <taxon>Metazoa</taxon>
        <taxon>Ecdysozoa</taxon>
        <taxon>Arthropoda</taxon>
        <taxon>Chelicerata</taxon>
        <taxon>Arachnida</taxon>
        <taxon>Araneae</taxon>
        <taxon>Araneomorphae</taxon>
        <taxon>Entelegynae</taxon>
        <taxon>Araneoidea</taxon>
        <taxon>Araneidae</taxon>
        <taxon>Araneus</taxon>
    </lineage>
</organism>
<dbReference type="EMBL" id="BGPR01003810">
    <property type="protein sequence ID" value="GBM92666.1"/>
    <property type="molecule type" value="Genomic_DNA"/>
</dbReference>